<dbReference type="PANTHER" id="PTHR35137:SF1">
    <property type="entry name" value="CHROMOPHORE LYASE CRL, CHLOROPLASTIC"/>
    <property type="match status" value="1"/>
</dbReference>
<dbReference type="PANTHER" id="PTHR35137">
    <property type="entry name" value="CHROMOPHORE LYASE CRL, CHLOROPLASTIC"/>
    <property type="match status" value="1"/>
</dbReference>
<gene>
    <name evidence="3" type="primary">cpcT</name>
    <name evidence="4" type="ORF">BWI75_07945</name>
</gene>
<dbReference type="InterPro" id="IPR010404">
    <property type="entry name" value="CpcT/CpeT"/>
</dbReference>
<dbReference type="EMBL" id="NAPY01000009">
    <property type="protein sequence ID" value="MUL36278.1"/>
    <property type="molecule type" value="Genomic_DNA"/>
</dbReference>
<accession>A0A6N8FT39</accession>
<name>A0A6N8FT39_9CHRO</name>
<keyword evidence="2 3" id="KW-0456">Lyase</keyword>
<keyword evidence="5" id="KW-1185">Reference proteome</keyword>
<sequence length="204" mass="23004">MNLSSELTALAQYLTGEFTNQEQAIAEPAWYVHLRLWHQPVSLFTEDSFTLFAEQANILKLDQPYRQRLIRIQQFPGKASLQVQYYMPKNPTALRGAGANPAILKSLTPDQFELLPGCLLDVTANQLERDCAFLSAEGDRYHFKATLPPDRRCCFSYAGNTVQVSIGFEATPEEFLSYDKGIDSTTGKATWGAILGPYRFRKVK</sequence>
<dbReference type="EC" id="4.-.-.-" evidence="3"/>
<protein>
    <recommendedName>
        <fullName evidence="3">Chromophore lyase CpcT/CpeT</fullName>
        <ecNumber evidence="3">4.-.-.-</ecNumber>
    </recommendedName>
</protein>
<proteinExistence type="inferred from homology"/>
<evidence type="ECO:0000313" key="4">
    <source>
        <dbReference type="EMBL" id="MUL36278.1"/>
    </source>
</evidence>
<evidence type="ECO:0000256" key="1">
    <source>
        <dbReference type="ARBA" id="ARBA00008206"/>
    </source>
</evidence>
<evidence type="ECO:0000256" key="2">
    <source>
        <dbReference type="ARBA" id="ARBA00023239"/>
    </source>
</evidence>
<organism evidence="4 5">
    <name type="scientific">Gloeocapsopsis dulcis AAB1 = 1H9</name>
    <dbReference type="NCBI Taxonomy" id="1433147"/>
    <lineage>
        <taxon>Bacteria</taxon>
        <taxon>Bacillati</taxon>
        <taxon>Cyanobacteriota</taxon>
        <taxon>Cyanophyceae</taxon>
        <taxon>Oscillatoriophycideae</taxon>
        <taxon>Chroococcales</taxon>
        <taxon>Chroococcaceae</taxon>
        <taxon>Gloeocapsopsis</taxon>
        <taxon>Gloeocapsopsis dulcis</taxon>
    </lineage>
</organism>
<dbReference type="AlphaFoldDB" id="A0A6N8FT39"/>
<dbReference type="InterPro" id="IPR038672">
    <property type="entry name" value="CpcT/CpeT_sf"/>
</dbReference>
<dbReference type="GO" id="GO:0017006">
    <property type="term" value="P:protein-tetrapyrrole linkage"/>
    <property type="evidence" value="ECO:0007669"/>
    <property type="project" value="UniProtKB-UniRule"/>
</dbReference>
<dbReference type="Pfam" id="PF06206">
    <property type="entry name" value="CpeT"/>
    <property type="match status" value="1"/>
</dbReference>
<reference evidence="4 5" key="1">
    <citation type="journal article" date="2019" name="Front. Microbiol.">
        <title>Genomic Features for Desiccation Tolerance and Sugar Biosynthesis in the Extremophile Gloeocapsopsis sp. UTEX B3054.</title>
        <authorList>
            <person name="Urrejola C."/>
            <person name="Alcorta J."/>
            <person name="Salas L."/>
            <person name="Vasquez M."/>
            <person name="Polz M.F."/>
            <person name="Vicuna R."/>
            <person name="Diez B."/>
        </authorList>
    </citation>
    <scope>NUCLEOTIDE SEQUENCE [LARGE SCALE GENOMIC DNA]</scope>
    <source>
        <strain evidence="4 5">1H9</strain>
    </source>
</reference>
<dbReference type="HAMAP" id="MF_01460">
    <property type="entry name" value="Chrphore_lyase_CpxT"/>
    <property type="match status" value="1"/>
</dbReference>
<dbReference type="GO" id="GO:0016829">
    <property type="term" value="F:lyase activity"/>
    <property type="evidence" value="ECO:0007669"/>
    <property type="project" value="UniProtKB-KW"/>
</dbReference>
<dbReference type="CDD" id="cd16338">
    <property type="entry name" value="CpcT"/>
    <property type="match status" value="1"/>
</dbReference>
<dbReference type="OrthoDB" id="509174at2"/>
<comment type="similarity">
    <text evidence="1 3">Belongs to the CpcT/CpeT biliprotein lyase family.</text>
</comment>
<evidence type="ECO:0000256" key="3">
    <source>
        <dbReference type="HAMAP-Rule" id="MF_01460"/>
    </source>
</evidence>
<dbReference type="Proteomes" id="UP000441797">
    <property type="component" value="Unassembled WGS sequence"/>
</dbReference>
<dbReference type="RefSeq" id="WP_105219313.1">
    <property type="nucleotide sequence ID" value="NZ_CAWNSU010000033.1"/>
</dbReference>
<dbReference type="Gene3D" id="2.40.128.590">
    <property type="entry name" value="CpcT/CpeT domain"/>
    <property type="match status" value="1"/>
</dbReference>
<comment type="function">
    <text evidence="3">Covalently attaches a chromophore to Cys residue(s) of phycobiliproteins.</text>
</comment>
<comment type="caution">
    <text evidence="4">The sequence shown here is derived from an EMBL/GenBank/DDBJ whole genome shotgun (WGS) entry which is preliminary data.</text>
</comment>
<evidence type="ECO:0000313" key="5">
    <source>
        <dbReference type="Proteomes" id="UP000441797"/>
    </source>
</evidence>